<proteinExistence type="predicted"/>
<evidence type="ECO:0000313" key="1">
    <source>
        <dbReference type="EMBL" id="MBB5794929.1"/>
    </source>
</evidence>
<evidence type="ECO:0000313" key="2">
    <source>
        <dbReference type="Proteomes" id="UP000590647"/>
    </source>
</evidence>
<keyword evidence="2" id="KW-1185">Reference proteome</keyword>
<dbReference type="RefSeq" id="WP_260423332.1">
    <property type="nucleotide sequence ID" value="NZ_JACHNE010000001.1"/>
</dbReference>
<reference evidence="1 2" key="1">
    <citation type="submission" date="2020-08" db="EMBL/GenBank/DDBJ databases">
        <title>Sequencing the genomes of 1000 actinobacteria strains.</title>
        <authorList>
            <person name="Klenk H.-P."/>
        </authorList>
    </citation>
    <scope>NUCLEOTIDE SEQUENCE [LARGE SCALE GENOMIC DNA]</scope>
    <source>
        <strain evidence="1 2">DSM 40084</strain>
    </source>
</reference>
<dbReference type="AlphaFoldDB" id="A0A7W9H395"/>
<organism evidence="1 2">
    <name type="scientific">Streptomyces caelestis</name>
    <dbReference type="NCBI Taxonomy" id="36816"/>
    <lineage>
        <taxon>Bacteria</taxon>
        <taxon>Bacillati</taxon>
        <taxon>Actinomycetota</taxon>
        <taxon>Actinomycetes</taxon>
        <taxon>Kitasatosporales</taxon>
        <taxon>Streptomycetaceae</taxon>
        <taxon>Streptomyces</taxon>
    </lineage>
</organism>
<comment type="caution">
    <text evidence="1">The sequence shown here is derived from an EMBL/GenBank/DDBJ whole genome shotgun (WGS) entry which is preliminary data.</text>
</comment>
<dbReference type="Proteomes" id="UP000590647">
    <property type="component" value="Unassembled WGS sequence"/>
</dbReference>
<sequence>MLHLTGYGYLHRVATEELTTELVLGERDNGTEQGNYGSVSGR</sequence>
<dbReference type="EMBL" id="JACHNE010000001">
    <property type="protein sequence ID" value="MBB5794929.1"/>
    <property type="molecule type" value="Genomic_DNA"/>
</dbReference>
<gene>
    <name evidence="1" type="ORF">HDA41_002893</name>
</gene>
<protein>
    <submittedName>
        <fullName evidence="1">Uncharacterized protein</fullName>
    </submittedName>
</protein>
<name>A0A7W9H395_9ACTN</name>
<accession>A0A7W9H395</accession>